<dbReference type="InterPro" id="IPR018540">
    <property type="entry name" value="Spo0E-like"/>
</dbReference>
<organism evidence="1 2">
    <name type="scientific">Neobacillus ginsengisoli</name>
    <dbReference type="NCBI Taxonomy" id="904295"/>
    <lineage>
        <taxon>Bacteria</taxon>
        <taxon>Bacillati</taxon>
        <taxon>Bacillota</taxon>
        <taxon>Bacilli</taxon>
        <taxon>Bacillales</taxon>
        <taxon>Bacillaceae</taxon>
        <taxon>Neobacillus</taxon>
    </lineage>
</organism>
<accession>A0ABT9Y2G8</accession>
<name>A0ABT9Y2G8_9BACI</name>
<dbReference type="RefSeq" id="WP_307413786.1">
    <property type="nucleotide sequence ID" value="NZ_JAUSTW010000015.1"/>
</dbReference>
<dbReference type="SUPFAM" id="SSF140500">
    <property type="entry name" value="BAS1536-like"/>
    <property type="match status" value="1"/>
</dbReference>
<protein>
    <recommendedName>
        <fullName evidence="3">Aspartyl-phosphate phosphatase Spo0E family protein</fullName>
    </recommendedName>
</protein>
<comment type="caution">
    <text evidence="1">The sequence shown here is derived from an EMBL/GenBank/DDBJ whole genome shotgun (WGS) entry which is preliminary data.</text>
</comment>
<evidence type="ECO:0000313" key="2">
    <source>
        <dbReference type="Proteomes" id="UP001224122"/>
    </source>
</evidence>
<dbReference type="InterPro" id="IPR036638">
    <property type="entry name" value="HLH_DNA-bd_sf"/>
</dbReference>
<keyword evidence="2" id="KW-1185">Reference proteome</keyword>
<dbReference type="EMBL" id="JAUSTW010000015">
    <property type="protein sequence ID" value="MDQ0201993.1"/>
    <property type="molecule type" value="Genomic_DNA"/>
</dbReference>
<dbReference type="Proteomes" id="UP001224122">
    <property type="component" value="Unassembled WGS sequence"/>
</dbReference>
<dbReference type="InterPro" id="IPR037208">
    <property type="entry name" value="Spo0E-like_sf"/>
</dbReference>
<evidence type="ECO:0000313" key="1">
    <source>
        <dbReference type="EMBL" id="MDQ0201993.1"/>
    </source>
</evidence>
<proteinExistence type="predicted"/>
<gene>
    <name evidence="1" type="ORF">J2S10_005204</name>
</gene>
<dbReference type="Pfam" id="PF09388">
    <property type="entry name" value="SpoOE-like"/>
    <property type="match status" value="1"/>
</dbReference>
<dbReference type="Gene3D" id="4.10.280.10">
    <property type="entry name" value="Helix-loop-helix DNA-binding domain"/>
    <property type="match status" value="1"/>
</dbReference>
<evidence type="ECO:0008006" key="3">
    <source>
        <dbReference type="Google" id="ProtNLM"/>
    </source>
</evidence>
<sequence>MDIQLFKLNEDIENCREEMVRMASETSFANSLVIETSMRLDSLLNKYHLLKNSCEH</sequence>
<reference evidence="1 2" key="1">
    <citation type="submission" date="2023-07" db="EMBL/GenBank/DDBJ databases">
        <title>Genomic Encyclopedia of Type Strains, Phase IV (KMG-IV): sequencing the most valuable type-strain genomes for metagenomic binning, comparative biology and taxonomic classification.</title>
        <authorList>
            <person name="Goeker M."/>
        </authorList>
    </citation>
    <scope>NUCLEOTIDE SEQUENCE [LARGE SCALE GENOMIC DNA]</scope>
    <source>
        <strain evidence="1 2">DSM 27594</strain>
    </source>
</reference>